<sequence length="1055" mass="119292">MFPGLHSVLRFMFVANALQLCSGLTQHGKYTRNIQEYKLVVPHRLNKNGDFISFKIPHFYEHETNRKQKRSTEDEDKIHYGINLENNRYQLTLWPNHRFIAPDAISEVREPTKPVQDRTINKILKKRMCHFRGNVRGIPESSAAISTCKGLAGYITVRDQSYFIEPLHEHQANKLGQHLHVIYKRDIKNLYEQDERCGLSRKWENDWKKILHDKYTKDHTLTISKRGLSSVQRYLELLIVCDKKFIKYHKFHDVETYVLTIMNMVAEFYRDPSNGNAMDVVVVRVMYLEKQEDEIDLMIVDNADDTLASFCKWQKRINPKDIRNPNHHDIAVLLTRHDLCGENATKCGLEGLAYVGTPCTTDEPCAINEDSGLILSIVLTHELGHVMGCSHDAPDDSGCESKDPKDGSNYVMAPFVSLYTIRWSTCSRAFMTTLFESDLGECLNDEPQTSLYKQTNILPGVVYDAQAQCEITYPGSTYEIYDPEKFCELTYCKTSPTSIQSTGHPYADGTKCGENKWCYHLKCIQVGERPEAVNGGWGKWTTPTQCSRTCGGGTSTSTRECNNPTPASGGRYCLGDRRKVTTCNMQPCPQGSTPFREVQCTKHNGKPLNGRTYNWKPYLNKEEPCVLYCLNEENVFHKLEPRTIDGTPCRPGTKDMCVAGACTKVGCDGVLNSDAVEDVCGICNGDGTQCKIIEHTYTNVGQGYAKAATIPAGVKNILVEELKSSPNMIALTDKTGNHFFLNGNYQEAPDIEFFIGKIEAVYRHPEDNQEVLIIKGPTDQDIVLLVCFFEPVNVGYKFRYAEPVPESEYLPKYHWEILSFGDCSAKCNGGIQEAQMSCSEEKSGKVSPSFCQDIEKPEGSVKKCNEQPCRTKWRVGKWGPCHACKFKSGVRLREVECVRQSPHPGTEDILMEDSECKGPRPATRELCNSPKKCKVRSAHYGLPDEEMLDVWQQIKKARRFKVRKRENNVCEPEKKVTIKVGSIVQDHVNPDDIQVDVIPLQPTSFSINMSDSAFESMGDTIGDTVNQKKIKHLKGKAAADEIIHLEHKNNTGNET</sequence>
<proteinExistence type="predicted"/>
<dbReference type="InterPro" id="IPR010294">
    <property type="entry name" value="ADAMTS_spacer1"/>
</dbReference>
<evidence type="ECO:0000313" key="20">
    <source>
        <dbReference type="Proteomes" id="UP001516400"/>
    </source>
</evidence>
<accession>A0ABD2NR33</accession>
<dbReference type="CDD" id="cd04273">
    <property type="entry name" value="ZnMc_ADAMTS_like"/>
    <property type="match status" value="1"/>
</dbReference>
<keyword evidence="14" id="KW-0106">Calcium</keyword>
<dbReference type="GO" id="GO:0006508">
    <property type="term" value="P:proteolysis"/>
    <property type="evidence" value="ECO:0007669"/>
    <property type="project" value="UniProtKB-KW"/>
</dbReference>
<feature type="disulfide bond" evidence="15">
    <location>
        <begin position="487"/>
        <end position="518"/>
    </location>
</feature>
<feature type="disulfide bond" evidence="15">
    <location>
        <begin position="546"/>
        <end position="583"/>
    </location>
</feature>
<evidence type="ECO:0000256" key="8">
    <source>
        <dbReference type="ARBA" id="ARBA00022801"/>
    </source>
</evidence>
<feature type="binding site" evidence="14 16">
    <location>
        <position position="385"/>
    </location>
    <ligand>
        <name>Zn(2+)</name>
        <dbReference type="ChEBI" id="CHEBI:29105"/>
        <note>catalytic</note>
    </ligand>
</feature>
<feature type="binding site" evidence="14">
    <location>
        <position position="445"/>
    </location>
    <ligand>
        <name>Ca(2+)</name>
        <dbReference type="ChEBI" id="CHEBI:29108"/>
        <label>1</label>
    </ligand>
</feature>
<dbReference type="Gene3D" id="2.60.120.830">
    <property type="match status" value="1"/>
</dbReference>
<dbReference type="Pfam" id="PF19236">
    <property type="entry name" value="ADAMTS_CR_3"/>
    <property type="match status" value="1"/>
</dbReference>
<feature type="disulfide bond" evidence="15">
    <location>
        <begin position="399"/>
        <end position="426"/>
    </location>
</feature>
<dbReference type="Gene3D" id="3.40.1620.60">
    <property type="match status" value="1"/>
</dbReference>
<dbReference type="PANTHER" id="PTHR13723">
    <property type="entry name" value="ADAMTS A DISINTEGRIN AND METALLOPROTEASE WITH THROMBOSPONDIN MOTIFS PROTEASE"/>
    <property type="match status" value="1"/>
</dbReference>
<evidence type="ECO:0000256" key="5">
    <source>
        <dbReference type="ARBA" id="ARBA00022723"/>
    </source>
</evidence>
<keyword evidence="7" id="KW-0677">Repeat</keyword>
<dbReference type="Pfam" id="PF05986">
    <property type="entry name" value="ADAMTS_spacer1"/>
    <property type="match status" value="1"/>
</dbReference>
<dbReference type="Gene3D" id="3.40.390.10">
    <property type="entry name" value="Collagenase (Catalytic Domain)"/>
    <property type="match status" value="1"/>
</dbReference>
<evidence type="ECO:0000256" key="10">
    <source>
        <dbReference type="ARBA" id="ARBA00023049"/>
    </source>
</evidence>
<dbReference type="InterPro" id="IPR002870">
    <property type="entry name" value="Peptidase_M12B_N"/>
</dbReference>
<protein>
    <recommendedName>
        <fullName evidence="18">Peptidase M12B domain-containing protein</fullName>
    </recommendedName>
</protein>
<evidence type="ECO:0000256" key="7">
    <source>
        <dbReference type="ARBA" id="ARBA00022737"/>
    </source>
</evidence>
<name>A0ABD2NR33_9CUCU</name>
<comment type="subcellular location">
    <subcellularLocation>
        <location evidence="1">Secreted</location>
        <location evidence="1">Extracellular space</location>
        <location evidence="1">Extracellular matrix</location>
    </subcellularLocation>
</comment>
<keyword evidence="12" id="KW-0325">Glycoprotein</keyword>
<keyword evidence="3" id="KW-0272">Extracellular matrix</keyword>
<evidence type="ECO:0000256" key="12">
    <source>
        <dbReference type="ARBA" id="ARBA00023180"/>
    </source>
</evidence>
<dbReference type="InterPro" id="IPR050439">
    <property type="entry name" value="ADAMTS_ADAMTS-like"/>
</dbReference>
<keyword evidence="4" id="KW-0645">Protease</keyword>
<dbReference type="GO" id="GO:0008237">
    <property type="term" value="F:metallopeptidase activity"/>
    <property type="evidence" value="ECO:0007669"/>
    <property type="project" value="UniProtKB-KW"/>
</dbReference>
<keyword evidence="10" id="KW-0482">Metalloprotease</keyword>
<feature type="disulfide bond" evidence="15">
    <location>
        <begin position="561"/>
        <end position="573"/>
    </location>
</feature>
<dbReference type="PROSITE" id="PS50215">
    <property type="entry name" value="ADAM_MEPRO"/>
    <property type="match status" value="1"/>
</dbReference>
<comment type="caution">
    <text evidence="16">Lacks conserved residue(s) required for the propagation of feature annotation.</text>
</comment>
<evidence type="ECO:0000256" key="13">
    <source>
        <dbReference type="PIRSR" id="PIRSR613273-1"/>
    </source>
</evidence>
<dbReference type="InterPro" id="IPR024079">
    <property type="entry name" value="MetalloPept_cat_dom_sf"/>
</dbReference>
<dbReference type="PANTHER" id="PTHR13723:SF281">
    <property type="entry name" value="PAPILIN"/>
    <property type="match status" value="1"/>
</dbReference>
<dbReference type="Pfam" id="PF00090">
    <property type="entry name" value="TSP_1"/>
    <property type="match status" value="1"/>
</dbReference>
<evidence type="ECO:0000256" key="11">
    <source>
        <dbReference type="ARBA" id="ARBA00023157"/>
    </source>
</evidence>
<dbReference type="Proteomes" id="UP001516400">
    <property type="component" value="Unassembled WGS sequence"/>
</dbReference>
<dbReference type="EMBL" id="JABFTP020000144">
    <property type="protein sequence ID" value="KAL3280841.1"/>
    <property type="molecule type" value="Genomic_DNA"/>
</dbReference>
<evidence type="ECO:0000256" key="14">
    <source>
        <dbReference type="PIRSR" id="PIRSR613273-2"/>
    </source>
</evidence>
<dbReference type="InterPro" id="IPR036383">
    <property type="entry name" value="TSP1_rpt_sf"/>
</dbReference>
<dbReference type="PRINTS" id="PR01857">
    <property type="entry name" value="ADAMTSFAMILY"/>
</dbReference>
<dbReference type="Pfam" id="PF01562">
    <property type="entry name" value="Pep_M12B_propep"/>
    <property type="match status" value="1"/>
</dbReference>
<dbReference type="SMART" id="SM00209">
    <property type="entry name" value="TSP1"/>
    <property type="match status" value="2"/>
</dbReference>
<reference evidence="19 20" key="1">
    <citation type="journal article" date="2021" name="BMC Biol.">
        <title>Horizontally acquired antibacterial genes associated with adaptive radiation of ladybird beetles.</title>
        <authorList>
            <person name="Li H.S."/>
            <person name="Tang X.F."/>
            <person name="Huang Y.H."/>
            <person name="Xu Z.Y."/>
            <person name="Chen M.L."/>
            <person name="Du X.Y."/>
            <person name="Qiu B.Y."/>
            <person name="Chen P.T."/>
            <person name="Zhang W."/>
            <person name="Slipinski A."/>
            <person name="Escalona H.E."/>
            <person name="Waterhouse R.M."/>
            <person name="Zwick A."/>
            <person name="Pang H."/>
        </authorList>
    </citation>
    <scope>NUCLEOTIDE SEQUENCE [LARGE SCALE GENOMIC DNA]</scope>
    <source>
        <strain evidence="19">SYSU2018</strain>
    </source>
</reference>
<dbReference type="GO" id="GO:0046872">
    <property type="term" value="F:metal ion binding"/>
    <property type="evidence" value="ECO:0007669"/>
    <property type="project" value="UniProtKB-KW"/>
</dbReference>
<dbReference type="InterPro" id="IPR001590">
    <property type="entry name" value="Peptidase_M12B"/>
</dbReference>
<dbReference type="InterPro" id="IPR000884">
    <property type="entry name" value="TSP1_rpt"/>
</dbReference>
<feature type="disulfide bond" evidence="15">
    <location>
        <begin position="469"/>
        <end position="492"/>
    </location>
</feature>
<dbReference type="Pfam" id="PF17771">
    <property type="entry name" value="ADAMTS_CR_2"/>
    <property type="match status" value="1"/>
</dbReference>
<evidence type="ECO:0000259" key="18">
    <source>
        <dbReference type="PROSITE" id="PS50215"/>
    </source>
</evidence>
<evidence type="ECO:0000256" key="2">
    <source>
        <dbReference type="ARBA" id="ARBA00022525"/>
    </source>
</evidence>
<dbReference type="Pfam" id="PF19030">
    <property type="entry name" value="TSP1_ADAMTS"/>
    <property type="match status" value="1"/>
</dbReference>
<gene>
    <name evidence="19" type="ORF">HHI36_004070</name>
</gene>
<feature type="chain" id="PRO_5044834363" description="Peptidase M12B domain-containing protein" evidence="17">
    <location>
        <begin position="24"/>
        <end position="1055"/>
    </location>
</feature>
<evidence type="ECO:0000256" key="1">
    <source>
        <dbReference type="ARBA" id="ARBA00004498"/>
    </source>
</evidence>
<dbReference type="SUPFAM" id="SSF55486">
    <property type="entry name" value="Metalloproteases ('zincins'), catalytic domain"/>
    <property type="match status" value="1"/>
</dbReference>
<feature type="domain" description="Peptidase M12B" evidence="18">
    <location>
        <begin position="233"/>
        <end position="447"/>
    </location>
</feature>
<keyword evidence="6 17" id="KW-0732">Signal</keyword>
<feature type="disulfide bond" evidence="15">
    <location>
        <begin position="340"/>
        <end position="347"/>
    </location>
</feature>
<feature type="binding site" evidence="14">
    <location>
        <position position="236"/>
    </location>
    <ligand>
        <name>Ca(2+)</name>
        <dbReference type="ChEBI" id="CHEBI:29108"/>
        <label>1</label>
    </ligand>
</feature>
<keyword evidence="20" id="KW-1185">Reference proteome</keyword>
<feature type="disulfide bond" evidence="15">
    <location>
        <begin position="550"/>
        <end position="588"/>
    </location>
</feature>
<dbReference type="FunFam" id="2.20.100.10:FF:000001">
    <property type="entry name" value="semaphorin-5A isoform X1"/>
    <property type="match status" value="1"/>
</dbReference>
<evidence type="ECO:0000256" key="6">
    <source>
        <dbReference type="ARBA" id="ARBA00022729"/>
    </source>
</evidence>
<feature type="binding site" evidence="14">
    <location>
        <position position="442"/>
    </location>
    <ligand>
        <name>Ca(2+)</name>
        <dbReference type="ChEBI" id="CHEBI:29108"/>
        <label>1</label>
    </ligand>
</feature>
<feature type="disulfide bond" evidence="15">
    <location>
        <begin position="359"/>
        <end position="442"/>
    </location>
</feature>
<keyword evidence="11 15" id="KW-1015">Disulfide bond</keyword>
<evidence type="ECO:0000256" key="4">
    <source>
        <dbReference type="ARBA" id="ARBA00022670"/>
    </source>
</evidence>
<evidence type="ECO:0000256" key="15">
    <source>
        <dbReference type="PIRSR" id="PIRSR613273-3"/>
    </source>
</evidence>
<dbReference type="SUPFAM" id="SSF82895">
    <property type="entry name" value="TSP-1 type 1 repeat"/>
    <property type="match status" value="2"/>
</dbReference>
<dbReference type="InterPro" id="IPR041645">
    <property type="entry name" value="ADAMTS_CR_2"/>
</dbReference>
<dbReference type="Gene3D" id="2.20.100.10">
    <property type="entry name" value="Thrombospondin type-1 (TSP1) repeat"/>
    <property type="match status" value="2"/>
</dbReference>
<organism evidence="19 20">
    <name type="scientific">Cryptolaemus montrouzieri</name>
    <dbReference type="NCBI Taxonomy" id="559131"/>
    <lineage>
        <taxon>Eukaryota</taxon>
        <taxon>Metazoa</taxon>
        <taxon>Ecdysozoa</taxon>
        <taxon>Arthropoda</taxon>
        <taxon>Hexapoda</taxon>
        <taxon>Insecta</taxon>
        <taxon>Pterygota</taxon>
        <taxon>Neoptera</taxon>
        <taxon>Endopterygota</taxon>
        <taxon>Coleoptera</taxon>
        <taxon>Polyphaga</taxon>
        <taxon>Cucujiformia</taxon>
        <taxon>Coccinelloidea</taxon>
        <taxon>Coccinellidae</taxon>
        <taxon>Scymninae</taxon>
        <taxon>Scymnini</taxon>
        <taxon>Cryptolaemus</taxon>
    </lineage>
</organism>
<feature type="disulfide bond" evidence="15">
    <location>
        <begin position="311"/>
        <end position="365"/>
    </location>
</feature>
<feature type="binding site" evidence="14 16">
    <location>
        <position position="391"/>
    </location>
    <ligand>
        <name>Zn(2+)</name>
        <dbReference type="ChEBI" id="CHEBI:29105"/>
        <note>catalytic</note>
    </ligand>
</feature>
<keyword evidence="9 14" id="KW-0862">Zinc</keyword>
<feature type="signal peptide" evidence="17">
    <location>
        <begin position="1"/>
        <end position="23"/>
    </location>
</feature>
<feature type="binding site" evidence="14">
    <location>
        <position position="445"/>
    </location>
    <ligand>
        <name>Ca(2+)</name>
        <dbReference type="ChEBI" id="CHEBI:29108"/>
        <label>2</label>
    </ligand>
</feature>
<dbReference type="PROSITE" id="PS50092">
    <property type="entry name" value="TSP1"/>
    <property type="match status" value="2"/>
</dbReference>
<feature type="binding site" evidence="14 16">
    <location>
        <position position="381"/>
    </location>
    <ligand>
        <name>Zn(2+)</name>
        <dbReference type="ChEBI" id="CHEBI:29105"/>
        <note>catalytic</note>
    </ligand>
</feature>
<comment type="cofactor">
    <cofactor evidence="14">
        <name>Zn(2+)</name>
        <dbReference type="ChEBI" id="CHEBI:29105"/>
    </cofactor>
    <text evidence="14">Binds 1 zinc ion per subunit.</text>
</comment>
<evidence type="ECO:0000313" key="19">
    <source>
        <dbReference type="EMBL" id="KAL3280841.1"/>
    </source>
</evidence>
<keyword evidence="8" id="KW-0378">Hydrolase</keyword>
<evidence type="ECO:0000256" key="3">
    <source>
        <dbReference type="ARBA" id="ARBA00022530"/>
    </source>
</evidence>
<feature type="active site" evidence="13 16">
    <location>
        <position position="382"/>
    </location>
</feature>
<keyword evidence="2" id="KW-0964">Secreted</keyword>
<feature type="disulfide bond" evidence="15">
    <location>
        <begin position="512"/>
        <end position="523"/>
    </location>
</feature>
<dbReference type="AlphaFoldDB" id="A0ABD2NR33"/>
<evidence type="ECO:0000256" key="16">
    <source>
        <dbReference type="PROSITE-ProRule" id="PRU00276"/>
    </source>
</evidence>
<evidence type="ECO:0000256" key="9">
    <source>
        <dbReference type="ARBA" id="ARBA00022833"/>
    </source>
</evidence>
<feature type="binding site" description="in inhibited form" evidence="14">
    <location>
        <position position="197"/>
    </location>
    <ligand>
        <name>Zn(2+)</name>
        <dbReference type="ChEBI" id="CHEBI:29105"/>
        <note>catalytic</note>
    </ligand>
</feature>
<feature type="binding site" evidence="14">
    <location>
        <position position="236"/>
    </location>
    <ligand>
        <name>Ca(2+)</name>
        <dbReference type="ChEBI" id="CHEBI:29108"/>
        <label>2</label>
    </ligand>
</feature>
<comment type="caution">
    <text evidence="19">The sequence shown here is derived from an EMBL/GenBank/DDBJ whole genome shotgun (WGS) entry which is preliminary data.</text>
</comment>
<dbReference type="InterPro" id="IPR045371">
    <property type="entry name" value="ADAMTS_CR_3"/>
</dbReference>
<keyword evidence="5 14" id="KW-0479">Metal-binding</keyword>
<dbReference type="Pfam" id="PF01421">
    <property type="entry name" value="Reprolysin"/>
    <property type="match status" value="1"/>
</dbReference>
<feature type="binding site" evidence="14">
    <location>
        <position position="329"/>
    </location>
    <ligand>
        <name>Ca(2+)</name>
        <dbReference type="ChEBI" id="CHEBI:29108"/>
        <label>1</label>
    </ligand>
</feature>
<dbReference type="InterPro" id="IPR013273">
    <property type="entry name" value="ADAMTS/ADAMTS-like"/>
</dbReference>
<evidence type="ECO:0000256" key="17">
    <source>
        <dbReference type="SAM" id="SignalP"/>
    </source>
</evidence>